<evidence type="ECO:0000256" key="1">
    <source>
        <dbReference type="ARBA" id="ARBA00010759"/>
    </source>
</evidence>
<organism evidence="3 4">
    <name type="scientific">Candidatus Magnetaquiglobus chichijimensis</name>
    <dbReference type="NCBI Taxonomy" id="3141448"/>
    <lineage>
        <taxon>Bacteria</taxon>
        <taxon>Pseudomonadati</taxon>
        <taxon>Pseudomonadota</taxon>
        <taxon>Magnetococcia</taxon>
        <taxon>Magnetococcales</taxon>
        <taxon>Candidatus Magnetaquicoccaceae</taxon>
        <taxon>Candidatus Magnetaquiglobus</taxon>
    </lineage>
</organism>
<dbReference type="CDD" id="cd00487">
    <property type="entry name" value="Pep_deformylase"/>
    <property type="match status" value="1"/>
</dbReference>
<evidence type="ECO:0000313" key="3">
    <source>
        <dbReference type="EMBL" id="GAB0058452.1"/>
    </source>
</evidence>
<dbReference type="RefSeq" id="WP_420906174.1">
    <property type="nucleotide sequence ID" value="NZ_BAAFGK010000005.1"/>
</dbReference>
<gene>
    <name evidence="2 3" type="primary">def</name>
    <name evidence="3" type="ORF">SIID45300_02801</name>
</gene>
<comment type="function">
    <text evidence="2">Removes the formyl group from the N-terminal Met of newly synthesized proteins. Requires at least a dipeptide for an efficient rate of reaction. N-terminal L-methionine is a prerequisite for activity but the enzyme has broad specificity at other positions.</text>
</comment>
<dbReference type="NCBIfam" id="NF001159">
    <property type="entry name" value="PRK00150.1-3"/>
    <property type="match status" value="1"/>
</dbReference>
<feature type="binding site" evidence="2">
    <location>
        <position position="141"/>
    </location>
    <ligand>
        <name>Fe cation</name>
        <dbReference type="ChEBI" id="CHEBI:24875"/>
    </ligand>
</feature>
<keyword evidence="2 3" id="KW-0378">Hydrolase</keyword>
<dbReference type="GO" id="GO:0042586">
    <property type="term" value="F:peptide deformylase activity"/>
    <property type="evidence" value="ECO:0007669"/>
    <property type="project" value="UniProtKB-EC"/>
</dbReference>
<dbReference type="Pfam" id="PF01327">
    <property type="entry name" value="Pep_deformylase"/>
    <property type="match status" value="1"/>
</dbReference>
<comment type="caution">
    <text evidence="3">The sequence shown here is derived from an EMBL/GenBank/DDBJ whole genome shotgun (WGS) entry which is preliminary data.</text>
</comment>
<evidence type="ECO:0000313" key="4">
    <source>
        <dbReference type="Proteomes" id="UP001628193"/>
    </source>
</evidence>
<dbReference type="EMBL" id="BAAFGK010000005">
    <property type="protein sequence ID" value="GAB0058452.1"/>
    <property type="molecule type" value="Genomic_DNA"/>
</dbReference>
<dbReference type="HAMAP" id="MF_00163">
    <property type="entry name" value="Pep_deformylase"/>
    <property type="match status" value="1"/>
</dbReference>
<feature type="binding site" evidence="2">
    <location>
        <position position="137"/>
    </location>
    <ligand>
        <name>Fe cation</name>
        <dbReference type="ChEBI" id="CHEBI:24875"/>
    </ligand>
</feature>
<dbReference type="SUPFAM" id="SSF56420">
    <property type="entry name" value="Peptide deformylase"/>
    <property type="match status" value="1"/>
</dbReference>
<keyword evidence="4" id="KW-1185">Reference proteome</keyword>
<comment type="catalytic activity">
    <reaction evidence="2">
        <text>N-terminal N-formyl-L-methionyl-[peptide] + H2O = N-terminal L-methionyl-[peptide] + formate</text>
        <dbReference type="Rhea" id="RHEA:24420"/>
        <dbReference type="Rhea" id="RHEA-COMP:10639"/>
        <dbReference type="Rhea" id="RHEA-COMP:10640"/>
        <dbReference type="ChEBI" id="CHEBI:15377"/>
        <dbReference type="ChEBI" id="CHEBI:15740"/>
        <dbReference type="ChEBI" id="CHEBI:49298"/>
        <dbReference type="ChEBI" id="CHEBI:64731"/>
        <dbReference type="EC" id="3.5.1.88"/>
    </reaction>
</comment>
<comment type="cofactor">
    <cofactor evidence="2">
        <name>Fe(2+)</name>
        <dbReference type="ChEBI" id="CHEBI:29033"/>
    </cofactor>
    <text evidence="2">Binds 1 Fe(2+) ion.</text>
</comment>
<dbReference type="Proteomes" id="UP001628193">
    <property type="component" value="Unassembled WGS sequence"/>
</dbReference>
<accession>A0ABQ0CC41</accession>
<dbReference type="Gene3D" id="3.90.45.10">
    <property type="entry name" value="Peptide deformylase"/>
    <property type="match status" value="1"/>
</dbReference>
<reference evidence="3 4" key="1">
    <citation type="submission" date="2024-09" db="EMBL/GenBank/DDBJ databases">
        <title>Draft genome sequence of Candidatus Magnetaquicoccaceae bacterium FCR-1.</title>
        <authorList>
            <person name="Shimoshige H."/>
            <person name="Shimamura S."/>
            <person name="Taoka A."/>
            <person name="Kobayashi H."/>
            <person name="Maekawa T."/>
        </authorList>
    </citation>
    <scope>NUCLEOTIDE SEQUENCE [LARGE SCALE GENOMIC DNA]</scope>
    <source>
        <strain evidence="3 4">FCR-1</strain>
    </source>
</reference>
<comment type="similarity">
    <text evidence="1 2">Belongs to the polypeptide deformylase family.</text>
</comment>
<feature type="active site" evidence="2">
    <location>
        <position position="138"/>
    </location>
</feature>
<keyword evidence="2" id="KW-0648">Protein biosynthesis</keyword>
<dbReference type="InterPro" id="IPR023635">
    <property type="entry name" value="Peptide_deformylase"/>
</dbReference>
<dbReference type="InterPro" id="IPR036821">
    <property type="entry name" value="Peptide_deformylase_sf"/>
</dbReference>
<keyword evidence="2" id="KW-0408">Iron</keyword>
<dbReference type="NCBIfam" id="TIGR00079">
    <property type="entry name" value="pept_deformyl"/>
    <property type="match status" value="1"/>
</dbReference>
<evidence type="ECO:0000256" key="2">
    <source>
        <dbReference type="HAMAP-Rule" id="MF_00163"/>
    </source>
</evidence>
<dbReference type="EC" id="3.5.1.88" evidence="2"/>
<protein>
    <recommendedName>
        <fullName evidence="2">Peptide deformylase</fullName>
        <shortName evidence="2">PDF</shortName>
        <ecNumber evidence="2">3.5.1.88</ecNumber>
    </recommendedName>
    <alternativeName>
        <fullName evidence="2">Polypeptide deformylase</fullName>
    </alternativeName>
</protein>
<proteinExistence type="inferred from homology"/>
<name>A0ABQ0CC41_9PROT</name>
<keyword evidence="2" id="KW-0479">Metal-binding</keyword>
<dbReference type="PANTHER" id="PTHR10458">
    <property type="entry name" value="PEPTIDE DEFORMYLASE"/>
    <property type="match status" value="1"/>
</dbReference>
<dbReference type="PRINTS" id="PR01576">
    <property type="entry name" value="PDEFORMYLASE"/>
</dbReference>
<dbReference type="PANTHER" id="PTHR10458:SF22">
    <property type="entry name" value="PEPTIDE DEFORMYLASE"/>
    <property type="match status" value="1"/>
</dbReference>
<dbReference type="PIRSF" id="PIRSF004749">
    <property type="entry name" value="Pep_def"/>
    <property type="match status" value="1"/>
</dbReference>
<sequence>MARMTILTAPDSRLKRKALPVPAVTDAVRRLMEDMAETMYHAQGIGLAAPQVGVSQRVIVVDVQYCQKEGKRNPIFLANPEIIRKEGEIQWNEGCLSVPEHTAEVTRAAQIQVRGLDQHNREVIIAADEVMAVCFQHEIDHLDGVLFIDHLSSLKRSIILQKLKKKKQNTE</sequence>
<feature type="binding site" evidence="2">
    <location>
        <position position="95"/>
    </location>
    <ligand>
        <name>Fe cation</name>
        <dbReference type="ChEBI" id="CHEBI:24875"/>
    </ligand>
</feature>